<evidence type="ECO:0000259" key="1">
    <source>
        <dbReference type="Pfam" id="PF03374"/>
    </source>
</evidence>
<dbReference type="RefSeq" id="WP_156733725.1">
    <property type="nucleotide sequence ID" value="NZ_CACRUU010000029.1"/>
</dbReference>
<dbReference type="Pfam" id="PF08346">
    <property type="entry name" value="AntA"/>
    <property type="match status" value="1"/>
</dbReference>
<protein>
    <submittedName>
        <fullName evidence="3">Phage antirepressor protein KilAC domain protein</fullName>
    </submittedName>
</protein>
<sequence>MNELFTINTDGNEPTVSARDLHKALGIRKRFSEWFEKNSQGFIENEDFSNPYLKVRVQIEGGREVQREVEDFDLSVDMAKHICLMSRTDKGRECRQRLIDLEKAWNTPEQVMARALKMAGKTIDSLKDRCKFLGGQVVEQQKLIEEMTPKANYVDHILESKSLVATTQIAKDYGMSAVRFNRILNDMKIQYKVNKQWVLYSKYQNCGYVHSKTIDITRSNGDPDVTMQTQWTQKGRLFLYEELKKNGIYPVIELNAA</sequence>
<dbReference type="InterPro" id="IPR005039">
    <property type="entry name" value="Ant_C"/>
</dbReference>
<organism evidence="3">
    <name type="scientific">Mediterraneibacter gnavus</name>
    <name type="common">Ruminococcus gnavus</name>
    <dbReference type="NCBI Taxonomy" id="33038"/>
    <lineage>
        <taxon>Bacteria</taxon>
        <taxon>Bacillati</taxon>
        <taxon>Bacillota</taxon>
        <taxon>Clostridia</taxon>
        <taxon>Lachnospirales</taxon>
        <taxon>Lachnospiraceae</taxon>
        <taxon>Mediterraneibacter</taxon>
    </lineage>
</organism>
<evidence type="ECO:0000259" key="2">
    <source>
        <dbReference type="Pfam" id="PF08346"/>
    </source>
</evidence>
<dbReference type="EMBL" id="CACRUU010000029">
    <property type="protein sequence ID" value="VYT81990.1"/>
    <property type="molecule type" value="Genomic_DNA"/>
</dbReference>
<dbReference type="Pfam" id="PF03374">
    <property type="entry name" value="ANT"/>
    <property type="match status" value="1"/>
</dbReference>
<dbReference type="GO" id="GO:0003677">
    <property type="term" value="F:DNA binding"/>
    <property type="evidence" value="ECO:0007669"/>
    <property type="project" value="InterPro"/>
</dbReference>
<accession>A0A6N2ZW91</accession>
<feature type="domain" description="Antirepressor protein C-terminal" evidence="1">
    <location>
        <begin position="142"/>
        <end position="245"/>
    </location>
</feature>
<feature type="domain" description="AntA/AntB antirepressor" evidence="2">
    <location>
        <begin position="16"/>
        <end position="88"/>
    </location>
</feature>
<name>A0A6N2ZW91_MEDGN</name>
<proteinExistence type="predicted"/>
<evidence type="ECO:0000313" key="3">
    <source>
        <dbReference type="EMBL" id="VYT81990.1"/>
    </source>
</evidence>
<dbReference type="AlphaFoldDB" id="A0A6N2ZW91"/>
<reference evidence="3" key="1">
    <citation type="submission" date="2019-11" db="EMBL/GenBank/DDBJ databases">
        <authorList>
            <person name="Feng L."/>
        </authorList>
    </citation>
    <scope>NUCLEOTIDE SEQUENCE</scope>
    <source>
        <strain evidence="3">RgnavusLFYP36</strain>
    </source>
</reference>
<gene>
    <name evidence="3" type="ORF">RGLFYP36_03279</name>
</gene>
<dbReference type="InterPro" id="IPR013557">
    <property type="entry name" value="AntA/B_antirep"/>
</dbReference>